<keyword evidence="2" id="KW-1185">Reference proteome</keyword>
<reference evidence="1 2" key="1">
    <citation type="journal article" date="2022" name="Genome Biol. Evol.">
        <title>The Spruce Budworm Genome: Reconstructing the Evolutionary History of Antifreeze Proteins.</title>
        <authorList>
            <person name="Beliveau C."/>
            <person name="Gagne P."/>
            <person name="Picq S."/>
            <person name="Vernygora O."/>
            <person name="Keeling C.I."/>
            <person name="Pinkney K."/>
            <person name="Doucet D."/>
            <person name="Wen F."/>
            <person name="Johnston J.S."/>
            <person name="Maaroufi H."/>
            <person name="Boyle B."/>
            <person name="Laroche J."/>
            <person name="Dewar K."/>
            <person name="Juretic N."/>
            <person name="Blackburn G."/>
            <person name="Nisole A."/>
            <person name="Brunet B."/>
            <person name="Brandao M."/>
            <person name="Lumley L."/>
            <person name="Duan J."/>
            <person name="Quan G."/>
            <person name="Lucarotti C.J."/>
            <person name="Roe A.D."/>
            <person name="Sperling F.A.H."/>
            <person name="Levesque R.C."/>
            <person name="Cusson M."/>
        </authorList>
    </citation>
    <scope>NUCLEOTIDE SEQUENCE [LARGE SCALE GENOMIC DNA]</scope>
    <source>
        <strain evidence="1">Glfc:IPQL:Cfum</strain>
    </source>
</reference>
<comment type="caution">
    <text evidence="1">The sequence shown here is derived from an EMBL/GenBank/DDBJ whole genome shotgun (WGS) entry which is preliminary data.</text>
</comment>
<dbReference type="EMBL" id="CM046118">
    <property type="protein sequence ID" value="KAI8437968.1"/>
    <property type="molecule type" value="Genomic_DNA"/>
</dbReference>
<accession>A0ACC0KNE0</accession>
<gene>
    <name evidence="1" type="ORF">MSG28_010630</name>
</gene>
<organism evidence="1 2">
    <name type="scientific">Choristoneura fumiferana</name>
    <name type="common">Spruce budworm moth</name>
    <name type="synonym">Archips fumiferana</name>
    <dbReference type="NCBI Taxonomy" id="7141"/>
    <lineage>
        <taxon>Eukaryota</taxon>
        <taxon>Metazoa</taxon>
        <taxon>Ecdysozoa</taxon>
        <taxon>Arthropoda</taxon>
        <taxon>Hexapoda</taxon>
        <taxon>Insecta</taxon>
        <taxon>Pterygota</taxon>
        <taxon>Neoptera</taxon>
        <taxon>Endopterygota</taxon>
        <taxon>Lepidoptera</taxon>
        <taxon>Glossata</taxon>
        <taxon>Ditrysia</taxon>
        <taxon>Tortricoidea</taxon>
        <taxon>Tortricidae</taxon>
        <taxon>Tortricinae</taxon>
        <taxon>Choristoneura</taxon>
    </lineage>
</organism>
<evidence type="ECO:0000313" key="1">
    <source>
        <dbReference type="EMBL" id="KAI8437968.1"/>
    </source>
</evidence>
<protein>
    <submittedName>
        <fullName evidence="1">Uncharacterized protein</fullName>
    </submittedName>
</protein>
<dbReference type="Proteomes" id="UP001064048">
    <property type="component" value="Chromosome 18"/>
</dbReference>
<name>A0ACC0KNE0_CHOFU</name>
<sequence length="814" mass="92380">MSYAIQNLMSLGAVTECLPSPDQFLSQIFLASKPNGGKRFILNLKALNKFITTSHFKMEDHRTASKLIPKGGFLATIDLKEAYLLVPIIESQRKYLRFQFENNDSRVVTYEFTAMPYGLSVAPRVFTKIMREVITFLRSRGFASVIYLDDILCIGNSYKECKDNVNETIKLLTCLGFVINCDKSCLEPKQSCKFLGFIFNTIDLTLSLPVDKQNKIALLVNKFLSLPRCTIREFAQLIGVLTAACPAVQYGWLYTKILEREKYSLLLRFDTYETKVSLSDKIFDDLIWWSNNISFSSNQMRVLHYDKVIYTDACTTGWGAVCGKERVNGHWKDSERGFHINYLELLAIYLGLKTLAKNLNNCAILLRVDNTTALSYINRMGGIQYPHLNDLTRQIWHWCEKRHIWLFASYINTKDNVEADVESRRINPDIEWELSNHAFQTIIAKLGQPQIDLFASRTNAKCQKYISWKQDPDACSESPSSVQKPYPGCREVLRIAFDRQGTPGPAVDLMVASLADNTIKQYSSSLKRWWSFCMTNQINFFDCSIKDVITFLSEQFHNGASYGTINCHRSALSILLGKMNIGLDESVKRLLKGVYKLRPTTPKYNTTWDPKLVLNFVSKLVPHQDISLENLTKKLVSLLALCTAHRVQTLSLIKVNNIQFSSSGAKITITDLIKTSGPNRDQPVLYLPFFNEDTRICPATTLQDYLKATNNVRDNKISNLFITNKRPYKAATAQTISKWLKMVLSESGVDVTMFSAHSTRHAATSAARAAGVAVDVIRKTATWTSSSLTFARFYNRPVIDDSEFARSVCFANKT</sequence>
<proteinExistence type="predicted"/>
<evidence type="ECO:0000313" key="2">
    <source>
        <dbReference type="Proteomes" id="UP001064048"/>
    </source>
</evidence>